<evidence type="ECO:0000256" key="5">
    <source>
        <dbReference type="ARBA" id="ARBA00023014"/>
    </source>
</evidence>
<dbReference type="InterPro" id="IPR050584">
    <property type="entry name" value="Cholesterol_7-desaturase"/>
</dbReference>
<dbReference type="Pfam" id="PF00355">
    <property type="entry name" value="Rieske"/>
    <property type="match status" value="1"/>
</dbReference>
<gene>
    <name evidence="7" type="ORF">DSM107003_14310</name>
</gene>
<sequence>MNVNAENVNYPRKLKTFNNPERFIEGWYWVIPSRKLRVYEVKPVTVLGRELVIYRGQDKRAVIFDAYCPHMGAHLAEGKVEGNELRCFFHHWKYDAEGFCVDIPCLDEPINVKAKTWPTAEKYGMIWIWTGETPQQPLPFIPELEIEECDSNFGARFITNCHPNVVMINAIDTQHFNTVHKVVSEFIFEKQELNENAITFSNVAQDGEDYFLIKLIRPFYKNPVTYSLCYWYGTTGMVTFGPDFLHFYIMFTLRLIEGGKAEGQAIFLTKKRTSIFGKMYNRFVLWLTEILTHYFIKNDSKIFQTIQFNLKTPIQADQSIIQFINHLERQKNLKWESWTMGNLERVRDGEVRDVEKRENREKWRDELVND</sequence>
<evidence type="ECO:0000256" key="1">
    <source>
        <dbReference type="ARBA" id="ARBA00022714"/>
    </source>
</evidence>
<keyword evidence="2" id="KW-0479">Metal-binding</keyword>
<dbReference type="PANTHER" id="PTHR21266:SF60">
    <property type="entry name" value="3-KETOSTEROID-9-ALPHA-MONOOXYGENASE, OXYGENASE COMPONENT"/>
    <property type="match status" value="1"/>
</dbReference>
<keyword evidence="5" id="KW-0411">Iron-sulfur</keyword>
<dbReference type="PANTHER" id="PTHR21266">
    <property type="entry name" value="IRON-SULFUR DOMAIN CONTAINING PROTEIN"/>
    <property type="match status" value="1"/>
</dbReference>
<dbReference type="PROSITE" id="PS51296">
    <property type="entry name" value="RIESKE"/>
    <property type="match status" value="1"/>
</dbReference>
<dbReference type="GO" id="GO:0004497">
    <property type="term" value="F:monooxygenase activity"/>
    <property type="evidence" value="ECO:0007669"/>
    <property type="project" value="UniProtKB-ARBA"/>
</dbReference>
<dbReference type="Proteomes" id="UP000276103">
    <property type="component" value="Unassembled WGS sequence"/>
</dbReference>
<feature type="domain" description="Rieske" evidence="6">
    <location>
        <begin position="27"/>
        <end position="128"/>
    </location>
</feature>
<evidence type="ECO:0000256" key="3">
    <source>
        <dbReference type="ARBA" id="ARBA00023002"/>
    </source>
</evidence>
<dbReference type="AlphaFoldDB" id="A0A433UWX4"/>
<keyword evidence="8" id="KW-1185">Reference proteome</keyword>
<keyword evidence="4" id="KW-0408">Iron</keyword>
<evidence type="ECO:0000256" key="2">
    <source>
        <dbReference type="ARBA" id="ARBA00022723"/>
    </source>
</evidence>
<dbReference type="GO" id="GO:0051537">
    <property type="term" value="F:2 iron, 2 sulfur cluster binding"/>
    <property type="evidence" value="ECO:0007669"/>
    <property type="project" value="UniProtKB-KW"/>
</dbReference>
<organism evidence="7 8">
    <name type="scientific">Trichormus variabilis SAG 1403-4b</name>
    <dbReference type="NCBI Taxonomy" id="447716"/>
    <lineage>
        <taxon>Bacteria</taxon>
        <taxon>Bacillati</taxon>
        <taxon>Cyanobacteriota</taxon>
        <taxon>Cyanophyceae</taxon>
        <taxon>Nostocales</taxon>
        <taxon>Nostocaceae</taxon>
        <taxon>Trichormus</taxon>
    </lineage>
</organism>
<dbReference type="Gene3D" id="2.102.10.10">
    <property type="entry name" value="Rieske [2Fe-2S] iron-sulphur domain"/>
    <property type="match status" value="1"/>
</dbReference>
<accession>A0A433UWX4</accession>
<evidence type="ECO:0000259" key="6">
    <source>
        <dbReference type="PROSITE" id="PS51296"/>
    </source>
</evidence>
<dbReference type="CDD" id="cd03469">
    <property type="entry name" value="Rieske_RO_Alpha_N"/>
    <property type="match status" value="1"/>
</dbReference>
<comment type="caution">
    <text evidence="7">The sequence shown here is derived from an EMBL/GenBank/DDBJ whole genome shotgun (WGS) entry which is preliminary data.</text>
</comment>
<dbReference type="InterPro" id="IPR036922">
    <property type="entry name" value="Rieske_2Fe-2S_sf"/>
</dbReference>
<proteinExistence type="predicted"/>
<name>A0A433UWX4_ANAVA</name>
<keyword evidence="3" id="KW-0560">Oxidoreductase</keyword>
<dbReference type="GO" id="GO:0016705">
    <property type="term" value="F:oxidoreductase activity, acting on paired donors, with incorporation or reduction of molecular oxygen"/>
    <property type="evidence" value="ECO:0007669"/>
    <property type="project" value="UniProtKB-ARBA"/>
</dbReference>
<dbReference type="InterPro" id="IPR017941">
    <property type="entry name" value="Rieske_2Fe-2S"/>
</dbReference>
<evidence type="ECO:0000313" key="8">
    <source>
        <dbReference type="Proteomes" id="UP000276103"/>
    </source>
</evidence>
<keyword evidence="1" id="KW-0001">2Fe-2S</keyword>
<dbReference type="EMBL" id="RSCM01000003">
    <property type="protein sequence ID" value="RUS98343.1"/>
    <property type="molecule type" value="Genomic_DNA"/>
</dbReference>
<evidence type="ECO:0000256" key="4">
    <source>
        <dbReference type="ARBA" id="ARBA00023004"/>
    </source>
</evidence>
<dbReference type="OrthoDB" id="477744at2"/>
<protein>
    <recommendedName>
        <fullName evidence="6">Rieske domain-containing protein</fullName>
    </recommendedName>
</protein>
<reference evidence="7 8" key="1">
    <citation type="journal article" date="2019" name="Genome Biol. Evol.">
        <title>Day and night: Metabolic profiles and evolutionary relationships of six axenic non-marine cyanobacteria.</title>
        <authorList>
            <person name="Will S.E."/>
            <person name="Henke P."/>
            <person name="Boedeker C."/>
            <person name="Huang S."/>
            <person name="Brinkmann H."/>
            <person name="Rohde M."/>
            <person name="Jarek M."/>
            <person name="Friedl T."/>
            <person name="Seufert S."/>
            <person name="Schumacher M."/>
            <person name="Overmann J."/>
            <person name="Neumann-Schaal M."/>
            <person name="Petersen J."/>
        </authorList>
    </citation>
    <scope>NUCLEOTIDE SEQUENCE [LARGE SCALE GENOMIC DNA]</scope>
    <source>
        <strain evidence="7 8">SAG 1403-4b</strain>
    </source>
</reference>
<evidence type="ECO:0000313" key="7">
    <source>
        <dbReference type="EMBL" id="RUS98343.1"/>
    </source>
</evidence>
<dbReference type="RefSeq" id="WP_127053270.1">
    <property type="nucleotide sequence ID" value="NZ_RSCM01000003.1"/>
</dbReference>
<dbReference type="SUPFAM" id="SSF55961">
    <property type="entry name" value="Bet v1-like"/>
    <property type="match status" value="1"/>
</dbReference>
<dbReference type="GO" id="GO:0046872">
    <property type="term" value="F:metal ion binding"/>
    <property type="evidence" value="ECO:0007669"/>
    <property type="project" value="UniProtKB-KW"/>
</dbReference>
<dbReference type="SUPFAM" id="SSF50022">
    <property type="entry name" value="ISP domain"/>
    <property type="match status" value="1"/>
</dbReference>